<dbReference type="SUPFAM" id="SSF47413">
    <property type="entry name" value="lambda repressor-like DNA-binding domains"/>
    <property type="match status" value="1"/>
</dbReference>
<dbReference type="InterPro" id="IPR011990">
    <property type="entry name" value="TPR-like_helical_dom_sf"/>
</dbReference>
<dbReference type="SUPFAM" id="SSF48452">
    <property type="entry name" value="TPR-like"/>
    <property type="match status" value="1"/>
</dbReference>
<dbReference type="InterPro" id="IPR001387">
    <property type="entry name" value="Cro/C1-type_HTH"/>
</dbReference>
<evidence type="ECO:0000313" key="3">
    <source>
        <dbReference type="Proteomes" id="UP001595833"/>
    </source>
</evidence>
<feature type="domain" description="HTH cro/C1-type" evidence="1">
    <location>
        <begin position="32"/>
        <end position="87"/>
    </location>
</feature>
<evidence type="ECO:0000259" key="1">
    <source>
        <dbReference type="SMART" id="SM00530"/>
    </source>
</evidence>
<dbReference type="Proteomes" id="UP001595833">
    <property type="component" value="Unassembled WGS sequence"/>
</dbReference>
<dbReference type="InterPro" id="IPR010982">
    <property type="entry name" value="Lambda_DNA-bd_dom_sf"/>
</dbReference>
<dbReference type="CDD" id="cd00093">
    <property type="entry name" value="HTH_XRE"/>
    <property type="match status" value="1"/>
</dbReference>
<dbReference type="Gene3D" id="1.25.40.10">
    <property type="entry name" value="Tetratricopeptide repeat domain"/>
    <property type="match status" value="1"/>
</dbReference>
<comment type="caution">
    <text evidence="2">The sequence shown here is derived from an EMBL/GenBank/DDBJ whole genome shotgun (WGS) entry which is preliminary data.</text>
</comment>
<accession>A0ABV9Y1Y0</accession>
<reference evidence="3" key="1">
    <citation type="journal article" date="2019" name="Int. J. Syst. Evol. Microbiol.">
        <title>The Global Catalogue of Microorganisms (GCM) 10K type strain sequencing project: providing services to taxonomists for standard genome sequencing and annotation.</title>
        <authorList>
            <consortium name="The Broad Institute Genomics Platform"/>
            <consortium name="The Broad Institute Genome Sequencing Center for Infectious Disease"/>
            <person name="Wu L."/>
            <person name="Ma J."/>
        </authorList>
    </citation>
    <scope>NUCLEOTIDE SEQUENCE [LARGE SCALE GENOMIC DNA]</scope>
    <source>
        <strain evidence="3">KCTC 12848</strain>
    </source>
</reference>
<sequence length="455" mass="48612">MNVGSSGDRPIDPVVWHGREMRQALARRDVGLVYRLLRRVGVSQRQIAACTGQGQSEVSAIANGRQVQAYNVLERIADGLGIPRGYMGLAYSDDAVARALSSGSHGAEDGFMQRRGFLGLVSKLVVGSALTPAELDFLAVTPASTPVPEHVGVTDVEQVRTVTAKLRALDLAHGGGSCRDAILAHVGWAQSLLKARCDETVRVRLLSAVAEIKTLAGWSAHDLGLAGEARRYLGQAVRDAQDAGDPAHTAIILHHLGRVPLDNGDPGEALKIFQLGEIAAKDSRSALAVAFLQANQAVAYAHQGEVDQALTALRRAEDEYAHAGTGEAERGFTRFFDQIALDTAAARVHSHLGLTDPGHRARAITRLTRTLAATSAEHGRQRAFNLAWLATCLLAEGDLDTGVELGTQALDAVRAVQSTRLLDHLKPLEDQARQHGGTGDVRQLHHEARLLRSAA</sequence>
<dbReference type="EMBL" id="JBHSJB010000017">
    <property type="protein sequence ID" value="MFC5055732.1"/>
    <property type="molecule type" value="Genomic_DNA"/>
</dbReference>
<proteinExistence type="predicted"/>
<gene>
    <name evidence="2" type="ORF">ACFPFM_18465</name>
</gene>
<dbReference type="RefSeq" id="WP_344041838.1">
    <property type="nucleotide sequence ID" value="NZ_BAAAKE010000030.1"/>
</dbReference>
<dbReference type="SMART" id="SM00530">
    <property type="entry name" value="HTH_XRE"/>
    <property type="match status" value="1"/>
</dbReference>
<organism evidence="2 3">
    <name type="scientific">Saccharothrix xinjiangensis</name>
    <dbReference type="NCBI Taxonomy" id="204798"/>
    <lineage>
        <taxon>Bacteria</taxon>
        <taxon>Bacillati</taxon>
        <taxon>Actinomycetota</taxon>
        <taxon>Actinomycetes</taxon>
        <taxon>Pseudonocardiales</taxon>
        <taxon>Pseudonocardiaceae</taxon>
        <taxon>Saccharothrix</taxon>
    </lineage>
</organism>
<keyword evidence="3" id="KW-1185">Reference proteome</keyword>
<evidence type="ECO:0000313" key="2">
    <source>
        <dbReference type="EMBL" id="MFC5055732.1"/>
    </source>
</evidence>
<name>A0ABV9Y1Y0_9PSEU</name>
<protein>
    <submittedName>
        <fullName evidence="2">Transcriptional regulator</fullName>
    </submittedName>
</protein>